<dbReference type="AlphaFoldDB" id="A0A835ILB1"/>
<protein>
    <recommendedName>
        <fullName evidence="2">EGF-like domain-containing protein</fullName>
    </recommendedName>
</protein>
<evidence type="ECO:0000256" key="1">
    <source>
        <dbReference type="SAM" id="SignalP"/>
    </source>
</evidence>
<feature type="domain" description="EGF-like" evidence="2">
    <location>
        <begin position="35"/>
        <end position="86"/>
    </location>
</feature>
<comment type="caution">
    <text evidence="3">The sequence shown here is derived from an EMBL/GenBank/DDBJ whole genome shotgun (WGS) entry which is preliminary data.</text>
</comment>
<feature type="chain" id="PRO_5033040939" description="EGF-like domain-containing protein" evidence="1">
    <location>
        <begin position="21"/>
        <end position="207"/>
    </location>
</feature>
<dbReference type="InterPro" id="IPR000742">
    <property type="entry name" value="EGF"/>
</dbReference>
<sequence length="207" mass="22435">MSSVIITILSFSVLLQLTTSADILAPILSPFIDKVCKEVLCGKGKCKVSTNFSLGYMCECDQGWKQTTADAQKHFKFLPCVIPNCTLDYSCTKAPSPSPQIKDPPKNSSFLDPCNWAYCGEGSCKKSDTFGYKCECQEGYANLLNDTALPCFSQCSLGMDCASLGITVQNKTASPNGASANHAYSLLPGKILWLTVLMIPTAMIPWK</sequence>
<feature type="signal peptide" evidence="1">
    <location>
        <begin position="1"/>
        <end position="20"/>
    </location>
</feature>
<dbReference type="EMBL" id="JADFTS010000002">
    <property type="protein sequence ID" value="KAF9618567.1"/>
    <property type="molecule type" value="Genomic_DNA"/>
</dbReference>
<evidence type="ECO:0000259" key="2">
    <source>
        <dbReference type="SMART" id="SM00181"/>
    </source>
</evidence>
<feature type="domain" description="EGF-like" evidence="2">
    <location>
        <begin position="113"/>
        <end position="156"/>
    </location>
</feature>
<keyword evidence="1" id="KW-0732">Signal</keyword>
<proteinExistence type="predicted"/>
<dbReference type="PANTHER" id="PTHR33881:SF10">
    <property type="entry name" value="SLIT HOMOLOG 2 PROTEIN-LIKE"/>
    <property type="match status" value="1"/>
</dbReference>
<dbReference type="SMART" id="SM00181">
    <property type="entry name" value="EGF"/>
    <property type="match status" value="2"/>
</dbReference>
<reference evidence="3 4" key="1">
    <citation type="submission" date="2020-10" db="EMBL/GenBank/DDBJ databases">
        <title>The Coptis chinensis genome and diversification of protoberbering-type alkaloids.</title>
        <authorList>
            <person name="Wang B."/>
            <person name="Shu S."/>
            <person name="Song C."/>
            <person name="Liu Y."/>
        </authorList>
    </citation>
    <scope>NUCLEOTIDE SEQUENCE [LARGE SCALE GENOMIC DNA]</scope>
    <source>
        <strain evidence="3">HL-2020</strain>
        <tissue evidence="3">Leaf</tissue>
    </source>
</reference>
<gene>
    <name evidence="3" type="ORF">IFM89_002262</name>
</gene>
<organism evidence="3 4">
    <name type="scientific">Coptis chinensis</name>
    <dbReference type="NCBI Taxonomy" id="261450"/>
    <lineage>
        <taxon>Eukaryota</taxon>
        <taxon>Viridiplantae</taxon>
        <taxon>Streptophyta</taxon>
        <taxon>Embryophyta</taxon>
        <taxon>Tracheophyta</taxon>
        <taxon>Spermatophyta</taxon>
        <taxon>Magnoliopsida</taxon>
        <taxon>Ranunculales</taxon>
        <taxon>Ranunculaceae</taxon>
        <taxon>Coptidoideae</taxon>
        <taxon>Coptis</taxon>
    </lineage>
</organism>
<dbReference type="OrthoDB" id="1914642at2759"/>
<dbReference type="PANTHER" id="PTHR33881">
    <property type="entry name" value="NEUROGENIC LOCUS NOTCH-LIKE PROTEIN"/>
    <property type="match status" value="1"/>
</dbReference>
<evidence type="ECO:0000313" key="3">
    <source>
        <dbReference type="EMBL" id="KAF9618567.1"/>
    </source>
</evidence>
<evidence type="ECO:0000313" key="4">
    <source>
        <dbReference type="Proteomes" id="UP000631114"/>
    </source>
</evidence>
<dbReference type="Proteomes" id="UP000631114">
    <property type="component" value="Unassembled WGS sequence"/>
</dbReference>
<accession>A0A835ILB1</accession>
<keyword evidence="4" id="KW-1185">Reference proteome</keyword>
<name>A0A835ILB1_9MAGN</name>